<dbReference type="EMBL" id="JASCZI010211456">
    <property type="protein sequence ID" value="MED6191808.1"/>
    <property type="molecule type" value="Genomic_DNA"/>
</dbReference>
<evidence type="ECO:0000313" key="2">
    <source>
        <dbReference type="EMBL" id="MED6191808.1"/>
    </source>
</evidence>
<comment type="caution">
    <text evidence="2">The sequence shown here is derived from an EMBL/GenBank/DDBJ whole genome shotgun (WGS) entry which is preliminary data.</text>
</comment>
<gene>
    <name evidence="2" type="ORF">PIB30_004021</name>
</gene>
<sequence length="102" mass="11482">MSPPNPSLLDVLQVSWQTKVVGSAAVSLGSLVAATVRRQSSSWTCLAFHFRSGLVHLRSTSHRNRQCLFFFLRRIWFTARFTAPSSTSKQAADEDDEDHRCN</sequence>
<name>A0ABU6X5C2_9FABA</name>
<organism evidence="2 3">
    <name type="scientific">Stylosanthes scabra</name>
    <dbReference type="NCBI Taxonomy" id="79078"/>
    <lineage>
        <taxon>Eukaryota</taxon>
        <taxon>Viridiplantae</taxon>
        <taxon>Streptophyta</taxon>
        <taxon>Embryophyta</taxon>
        <taxon>Tracheophyta</taxon>
        <taxon>Spermatophyta</taxon>
        <taxon>Magnoliopsida</taxon>
        <taxon>eudicotyledons</taxon>
        <taxon>Gunneridae</taxon>
        <taxon>Pentapetalae</taxon>
        <taxon>rosids</taxon>
        <taxon>fabids</taxon>
        <taxon>Fabales</taxon>
        <taxon>Fabaceae</taxon>
        <taxon>Papilionoideae</taxon>
        <taxon>50 kb inversion clade</taxon>
        <taxon>dalbergioids sensu lato</taxon>
        <taxon>Dalbergieae</taxon>
        <taxon>Pterocarpus clade</taxon>
        <taxon>Stylosanthes</taxon>
    </lineage>
</organism>
<accession>A0ABU6X5C2</accession>
<reference evidence="2 3" key="1">
    <citation type="journal article" date="2023" name="Plants (Basel)">
        <title>Bridging the Gap: Combining Genomics and Transcriptomics Approaches to Understand Stylosanthes scabra, an Orphan Legume from the Brazilian Caatinga.</title>
        <authorList>
            <person name="Ferreira-Neto J.R.C."/>
            <person name="da Silva M.D."/>
            <person name="Binneck E."/>
            <person name="de Melo N.F."/>
            <person name="da Silva R.H."/>
            <person name="de Melo A.L.T.M."/>
            <person name="Pandolfi V."/>
            <person name="Bustamante F.O."/>
            <person name="Brasileiro-Vidal A.C."/>
            <person name="Benko-Iseppon A.M."/>
        </authorList>
    </citation>
    <scope>NUCLEOTIDE SEQUENCE [LARGE SCALE GENOMIC DNA]</scope>
    <source>
        <tissue evidence="2">Leaves</tissue>
    </source>
</reference>
<proteinExistence type="predicted"/>
<keyword evidence="3" id="KW-1185">Reference proteome</keyword>
<evidence type="ECO:0000256" key="1">
    <source>
        <dbReference type="SAM" id="MobiDB-lite"/>
    </source>
</evidence>
<evidence type="ECO:0008006" key="4">
    <source>
        <dbReference type="Google" id="ProtNLM"/>
    </source>
</evidence>
<feature type="region of interest" description="Disordered" evidence="1">
    <location>
        <begin position="83"/>
        <end position="102"/>
    </location>
</feature>
<evidence type="ECO:0000313" key="3">
    <source>
        <dbReference type="Proteomes" id="UP001341840"/>
    </source>
</evidence>
<protein>
    <recommendedName>
        <fullName evidence="4">Secreted protein</fullName>
    </recommendedName>
</protein>
<dbReference type="Proteomes" id="UP001341840">
    <property type="component" value="Unassembled WGS sequence"/>
</dbReference>
<feature type="compositionally biased region" description="Acidic residues" evidence="1">
    <location>
        <begin position="93"/>
        <end position="102"/>
    </location>
</feature>